<keyword evidence="2" id="KW-1185">Reference proteome</keyword>
<evidence type="ECO:0000313" key="2">
    <source>
        <dbReference type="Proteomes" id="UP001151760"/>
    </source>
</evidence>
<dbReference type="EMBL" id="BQNB010017848">
    <property type="protein sequence ID" value="GJT67888.1"/>
    <property type="molecule type" value="Genomic_DNA"/>
</dbReference>
<reference evidence="1" key="1">
    <citation type="journal article" date="2022" name="Int. J. Mol. Sci.">
        <title>Draft Genome of Tanacetum Coccineum: Genomic Comparison of Closely Related Tanacetum-Family Plants.</title>
        <authorList>
            <person name="Yamashiro T."/>
            <person name="Shiraishi A."/>
            <person name="Nakayama K."/>
            <person name="Satake H."/>
        </authorList>
    </citation>
    <scope>NUCLEOTIDE SEQUENCE</scope>
</reference>
<evidence type="ECO:0000313" key="1">
    <source>
        <dbReference type="EMBL" id="GJT67888.1"/>
    </source>
</evidence>
<sequence>MEPLEPGFELNGFKNGSKNVSLHSCATPRITNIGLRFMISLFVSTLRTFHLTRKYLRGPVRDMDSVKAMRADSMENSKGVYARLEEVGLQGGDVVGV</sequence>
<comment type="caution">
    <text evidence="1">The sequence shown here is derived from an EMBL/GenBank/DDBJ whole genome shotgun (WGS) entry which is preliminary data.</text>
</comment>
<reference evidence="1" key="2">
    <citation type="submission" date="2022-01" db="EMBL/GenBank/DDBJ databases">
        <authorList>
            <person name="Yamashiro T."/>
            <person name="Shiraishi A."/>
            <person name="Satake H."/>
            <person name="Nakayama K."/>
        </authorList>
    </citation>
    <scope>NUCLEOTIDE SEQUENCE</scope>
</reference>
<accession>A0ABQ5FWY6</accession>
<name>A0ABQ5FWY6_9ASTR</name>
<protein>
    <submittedName>
        <fullName evidence="1">Uncharacterized protein</fullName>
    </submittedName>
</protein>
<dbReference type="Proteomes" id="UP001151760">
    <property type="component" value="Unassembled WGS sequence"/>
</dbReference>
<proteinExistence type="predicted"/>
<gene>
    <name evidence="1" type="ORF">Tco_1019368</name>
</gene>
<organism evidence="1 2">
    <name type="scientific">Tanacetum coccineum</name>
    <dbReference type="NCBI Taxonomy" id="301880"/>
    <lineage>
        <taxon>Eukaryota</taxon>
        <taxon>Viridiplantae</taxon>
        <taxon>Streptophyta</taxon>
        <taxon>Embryophyta</taxon>
        <taxon>Tracheophyta</taxon>
        <taxon>Spermatophyta</taxon>
        <taxon>Magnoliopsida</taxon>
        <taxon>eudicotyledons</taxon>
        <taxon>Gunneridae</taxon>
        <taxon>Pentapetalae</taxon>
        <taxon>asterids</taxon>
        <taxon>campanulids</taxon>
        <taxon>Asterales</taxon>
        <taxon>Asteraceae</taxon>
        <taxon>Asteroideae</taxon>
        <taxon>Anthemideae</taxon>
        <taxon>Anthemidinae</taxon>
        <taxon>Tanacetum</taxon>
    </lineage>
</organism>